<evidence type="ECO:0000313" key="2">
    <source>
        <dbReference type="Proteomes" id="UP001500655"/>
    </source>
</evidence>
<gene>
    <name evidence="1" type="ORF">GCM10009681_44190</name>
</gene>
<dbReference type="InterPro" id="IPR009003">
    <property type="entry name" value="Peptidase_S1_PA"/>
</dbReference>
<dbReference type="SUPFAM" id="SSF50494">
    <property type="entry name" value="Trypsin-like serine proteases"/>
    <property type="match status" value="1"/>
</dbReference>
<evidence type="ECO:0008006" key="3">
    <source>
        <dbReference type="Google" id="ProtNLM"/>
    </source>
</evidence>
<comment type="caution">
    <text evidence="1">The sequence shown here is derived from an EMBL/GenBank/DDBJ whole genome shotgun (WGS) entry which is preliminary data.</text>
</comment>
<reference evidence="1 2" key="1">
    <citation type="journal article" date="2019" name="Int. J. Syst. Evol. Microbiol.">
        <title>The Global Catalogue of Microorganisms (GCM) 10K type strain sequencing project: providing services to taxonomists for standard genome sequencing and annotation.</title>
        <authorList>
            <consortium name="The Broad Institute Genomics Platform"/>
            <consortium name="The Broad Institute Genome Sequencing Center for Infectious Disease"/>
            <person name="Wu L."/>
            <person name="Ma J."/>
        </authorList>
    </citation>
    <scope>NUCLEOTIDE SEQUENCE [LARGE SCALE GENOMIC DNA]</scope>
    <source>
        <strain evidence="1 2">JCM 13249</strain>
    </source>
</reference>
<keyword evidence="2" id="KW-1185">Reference proteome</keyword>
<protein>
    <recommendedName>
        <fullName evidence="3">Serine protease</fullName>
    </recommendedName>
</protein>
<evidence type="ECO:0000313" key="1">
    <source>
        <dbReference type="EMBL" id="GAA1768210.1"/>
    </source>
</evidence>
<dbReference type="Pfam" id="PF13365">
    <property type="entry name" value="Trypsin_2"/>
    <property type="match status" value="1"/>
</dbReference>
<dbReference type="EMBL" id="BAAALS010000025">
    <property type="protein sequence ID" value="GAA1768210.1"/>
    <property type="molecule type" value="Genomic_DNA"/>
</dbReference>
<sequence length="259" mass="27842">MTIARPQHEEDLPFYSRFGPCLVALETADVAGNIAIGTAFHLGDGILVTARHVVENRTITAAVSHRYAKLSLESIEVILSGAPDIDLALLKTDFSLEHYMSDRLTIHLGVNTVARKIDHIEIGGHLDDWINDSLVLMPVVLMGFPPIPTSSEPVLVAARGEVNAIIDSYLGPQHPLFVISPISRGGFSGGPVLTDSGWLLGVMVQSLVTDHAPPELGFGVALTIEPLLSLLHANDLYPGSNAELMRELGFGPEEYEAPS</sequence>
<name>A0ABN2KXX1_9ACTN</name>
<dbReference type="RefSeq" id="WP_344085242.1">
    <property type="nucleotide sequence ID" value="NZ_BAAALS010000025.1"/>
</dbReference>
<dbReference type="Proteomes" id="UP001500655">
    <property type="component" value="Unassembled WGS sequence"/>
</dbReference>
<proteinExistence type="predicted"/>
<accession>A0ABN2KXX1</accession>
<dbReference type="Gene3D" id="2.40.10.120">
    <property type="match status" value="1"/>
</dbReference>
<organism evidence="1 2">
    <name type="scientific">Luedemannella helvata</name>
    <dbReference type="NCBI Taxonomy" id="349315"/>
    <lineage>
        <taxon>Bacteria</taxon>
        <taxon>Bacillati</taxon>
        <taxon>Actinomycetota</taxon>
        <taxon>Actinomycetes</taxon>
        <taxon>Micromonosporales</taxon>
        <taxon>Micromonosporaceae</taxon>
        <taxon>Luedemannella</taxon>
    </lineage>
</organism>